<dbReference type="SUPFAM" id="SSF52540">
    <property type="entry name" value="P-loop containing nucleoside triphosphate hydrolases"/>
    <property type="match status" value="1"/>
</dbReference>
<dbReference type="RefSeq" id="WP_011939341.1">
    <property type="nucleotide sequence ID" value="NC_009483.1"/>
</dbReference>
<keyword evidence="1" id="KW-0175">Coiled coil</keyword>
<protein>
    <recommendedName>
        <fullName evidence="2">Rad50/SbcC-type AAA domain-containing protein</fullName>
    </recommendedName>
</protein>
<gene>
    <name evidence="3" type="ordered locus">Gura_2475</name>
</gene>
<organism evidence="3 4">
    <name type="scientific">Geotalea uraniireducens (strain Rf4)</name>
    <name type="common">Geobacter uraniireducens</name>
    <dbReference type="NCBI Taxonomy" id="351605"/>
    <lineage>
        <taxon>Bacteria</taxon>
        <taxon>Pseudomonadati</taxon>
        <taxon>Thermodesulfobacteriota</taxon>
        <taxon>Desulfuromonadia</taxon>
        <taxon>Geobacterales</taxon>
        <taxon>Geobacteraceae</taxon>
        <taxon>Geotalea</taxon>
    </lineage>
</organism>
<dbReference type="GO" id="GO:0006302">
    <property type="term" value="P:double-strand break repair"/>
    <property type="evidence" value="ECO:0007669"/>
    <property type="project" value="InterPro"/>
</dbReference>
<keyword evidence="4" id="KW-1185">Reference proteome</keyword>
<dbReference type="GO" id="GO:0016887">
    <property type="term" value="F:ATP hydrolysis activity"/>
    <property type="evidence" value="ECO:0007669"/>
    <property type="project" value="InterPro"/>
</dbReference>
<dbReference type="HOGENOM" id="CLU_024631_0_0_7"/>
<dbReference type="AlphaFoldDB" id="A5G4D5"/>
<name>A5G4D5_GEOUR</name>
<dbReference type="InterPro" id="IPR017599">
    <property type="entry name" value="DNA_S_DndD"/>
</dbReference>
<feature type="coiled-coil region" evidence="1">
    <location>
        <begin position="425"/>
        <end position="473"/>
    </location>
</feature>
<evidence type="ECO:0000313" key="4">
    <source>
        <dbReference type="Proteomes" id="UP000006695"/>
    </source>
</evidence>
<dbReference type="InterPro" id="IPR038729">
    <property type="entry name" value="Rad50/SbcC_AAA"/>
</dbReference>
<accession>A5G4D5</accession>
<dbReference type="InterPro" id="IPR027417">
    <property type="entry name" value="P-loop_NTPase"/>
</dbReference>
<dbReference type="Pfam" id="PF13476">
    <property type="entry name" value="AAA_23"/>
    <property type="match status" value="1"/>
</dbReference>
<dbReference type="PANTHER" id="PTHR32114">
    <property type="entry name" value="ABC TRANSPORTER ABCH.3"/>
    <property type="match status" value="1"/>
</dbReference>
<dbReference type="PANTHER" id="PTHR32114:SF2">
    <property type="entry name" value="ABC TRANSPORTER ABCH.3"/>
    <property type="match status" value="1"/>
</dbReference>
<dbReference type="Proteomes" id="UP000006695">
    <property type="component" value="Chromosome"/>
</dbReference>
<dbReference type="EMBL" id="CP000698">
    <property type="protein sequence ID" value="ABQ26653.1"/>
    <property type="molecule type" value="Genomic_DNA"/>
</dbReference>
<dbReference type="STRING" id="351605.Gura_2475"/>
<reference evidence="3 4" key="1">
    <citation type="submission" date="2007-05" db="EMBL/GenBank/DDBJ databases">
        <title>Complete sequence of Geobacter uraniireducens Rf4.</title>
        <authorList>
            <consortium name="US DOE Joint Genome Institute"/>
            <person name="Copeland A."/>
            <person name="Lucas S."/>
            <person name="Lapidus A."/>
            <person name="Barry K."/>
            <person name="Detter J.C."/>
            <person name="Glavina del Rio T."/>
            <person name="Hammon N."/>
            <person name="Israni S."/>
            <person name="Dalin E."/>
            <person name="Tice H."/>
            <person name="Pitluck S."/>
            <person name="Chertkov O."/>
            <person name="Brettin T."/>
            <person name="Bruce D."/>
            <person name="Han C."/>
            <person name="Schmutz J."/>
            <person name="Larimer F."/>
            <person name="Land M."/>
            <person name="Hauser L."/>
            <person name="Kyrpides N."/>
            <person name="Mikhailova N."/>
            <person name="Shelobolina E."/>
            <person name="Aklujkar M."/>
            <person name="Lovley D."/>
            <person name="Richardson P."/>
        </authorList>
    </citation>
    <scope>NUCLEOTIDE SEQUENCE [LARGE SCALE GENOMIC DNA]</scope>
    <source>
        <strain evidence="3 4">Rf4</strain>
    </source>
</reference>
<dbReference type="KEGG" id="gur:Gura_2475"/>
<dbReference type="REBASE" id="330793">
    <property type="entry name" value="M.GurRDndDP"/>
</dbReference>
<evidence type="ECO:0000313" key="3">
    <source>
        <dbReference type="EMBL" id="ABQ26653.1"/>
    </source>
</evidence>
<dbReference type="OrthoDB" id="9795626at2"/>
<evidence type="ECO:0000256" key="1">
    <source>
        <dbReference type="SAM" id="Coils"/>
    </source>
</evidence>
<dbReference type="Gene3D" id="3.40.50.300">
    <property type="entry name" value="P-loop containing nucleotide triphosphate hydrolases"/>
    <property type="match status" value="2"/>
</dbReference>
<evidence type="ECO:0000259" key="2">
    <source>
        <dbReference type="Pfam" id="PF13476"/>
    </source>
</evidence>
<proteinExistence type="predicted"/>
<feature type="domain" description="Rad50/SbcC-type AAA" evidence="2">
    <location>
        <begin position="6"/>
        <end position="278"/>
    </location>
</feature>
<dbReference type="NCBIfam" id="TIGR03185">
    <property type="entry name" value="DNA_S_dndD"/>
    <property type="match status" value="1"/>
</dbReference>
<sequence length="658" mass="74271">MILDTIILENYGAYGGRQEALLTPEEGKPIILFGGMNGGGKTTLLDAIQLAFYGPKARISNRGKLGYKEYLRESIHRGGDPGEGAGITVRFRRVIEGKSRNFELQRCWREGVKGIEETVRVLRDGLPDDIFTEHWDESIEAYLPSSIAHLFFFDGEQIKELAEGGHAADILGTAIHSLLGLDLVDRLENDLKVFERRKKAEGLDPEATRKLAIARSEFVEIFREEEKAASLSGALTNESNQLAKELHAKEELFRKEGGDLFLRRKELEDELVALKARKAATEAQFRELIAGPLPFLLVENLLAEVEQVVRHETEIKRARVLLEVLETRDTEVLDSLKAEKIGGQLLRSMDRILEKDRKSRAGLAKKTLILDADDTLAPQIAHLRGTVLPTAEQQACDFTAKIAALDEKIARLEGELDRAPTAERIAEVQEVLEAARKAHQAKLAELEAIKVRRQALQRQRLMAEARLDKMGENDVNSQFHEDGRLRMLKHSLRVRETLGRFRTKIVKHHTENMESLMLESFCKLLRKKELVSGLKINPETFEATLVTKDGKILPFERLSAGEKQLLATSLLWGLARASGRPVPTIIDTPLGRLDSSHRKHLIERYFPNASHQVLLLSTDEEIVGTYYKELKPFITRTYLLEHNEEAGQTNLKQGYFNV</sequence>